<comment type="similarity">
    <text evidence="1">Belongs to the peptidase S1 family.</text>
</comment>
<keyword evidence="4" id="KW-0720">Serine protease</keyword>
<dbReference type="InterPro" id="IPR009003">
    <property type="entry name" value="Peptidase_S1_PA"/>
</dbReference>
<evidence type="ECO:0000256" key="3">
    <source>
        <dbReference type="ARBA" id="ARBA00022801"/>
    </source>
</evidence>
<evidence type="ECO:0000256" key="5">
    <source>
        <dbReference type="ARBA" id="ARBA00023157"/>
    </source>
</evidence>
<name>A0ABW5G6Y1_9PSEU</name>
<protein>
    <submittedName>
        <fullName evidence="8">S1 family peptidase</fullName>
    </submittedName>
</protein>
<dbReference type="InterPro" id="IPR001254">
    <property type="entry name" value="Trypsin_dom"/>
</dbReference>
<keyword evidence="5" id="KW-1015">Disulfide bond</keyword>
<evidence type="ECO:0000256" key="1">
    <source>
        <dbReference type="ARBA" id="ARBA00007664"/>
    </source>
</evidence>
<evidence type="ECO:0000313" key="9">
    <source>
        <dbReference type="Proteomes" id="UP001597419"/>
    </source>
</evidence>
<organism evidence="8 9">
    <name type="scientific">Amycolatopsis samaneae</name>
    <dbReference type="NCBI Taxonomy" id="664691"/>
    <lineage>
        <taxon>Bacteria</taxon>
        <taxon>Bacillati</taxon>
        <taxon>Actinomycetota</taxon>
        <taxon>Actinomycetes</taxon>
        <taxon>Pseudonocardiales</taxon>
        <taxon>Pseudonocardiaceae</taxon>
        <taxon>Amycolatopsis</taxon>
    </lineage>
</organism>
<feature type="signal peptide" evidence="6">
    <location>
        <begin position="1"/>
        <end position="26"/>
    </location>
</feature>
<keyword evidence="9" id="KW-1185">Reference proteome</keyword>
<evidence type="ECO:0000256" key="4">
    <source>
        <dbReference type="ARBA" id="ARBA00022825"/>
    </source>
</evidence>
<keyword evidence="6" id="KW-0732">Signal</keyword>
<dbReference type="Proteomes" id="UP001597419">
    <property type="component" value="Unassembled WGS sequence"/>
</dbReference>
<evidence type="ECO:0000313" key="8">
    <source>
        <dbReference type="EMBL" id="MFD2457266.1"/>
    </source>
</evidence>
<dbReference type="InterPro" id="IPR001316">
    <property type="entry name" value="Pept_S1A_streptogrisin"/>
</dbReference>
<sequence length="224" mass="22633">MRLPRFRALLGLLPAFLLALSPVAQARAQAPLGGGSPLNTTAGSRCTAGFAATAHDTGYLILSDSCARAGSTVHSGGKVVGIVEQTPFPPDGTLVLRVTNTDDWRLTGSIPPTDSRVTIAGSTEAPIGASVCRYGVTTGWKCGTVQAKNVTIDFPEGPLTGLTRTSVCAEPGDIGAPFVSGTQAQGVLVAATGTCSGGHGSSYFLPINPILAATGLTLVTGALR</sequence>
<evidence type="ECO:0000256" key="6">
    <source>
        <dbReference type="SAM" id="SignalP"/>
    </source>
</evidence>
<accession>A0ABW5G6Y1</accession>
<keyword evidence="2" id="KW-0645">Protease</keyword>
<dbReference type="EMBL" id="JBHUKU010000002">
    <property type="protein sequence ID" value="MFD2457266.1"/>
    <property type="molecule type" value="Genomic_DNA"/>
</dbReference>
<reference evidence="9" key="1">
    <citation type="journal article" date="2019" name="Int. J. Syst. Evol. Microbiol.">
        <title>The Global Catalogue of Microorganisms (GCM) 10K type strain sequencing project: providing services to taxonomists for standard genome sequencing and annotation.</title>
        <authorList>
            <consortium name="The Broad Institute Genomics Platform"/>
            <consortium name="The Broad Institute Genome Sequencing Center for Infectious Disease"/>
            <person name="Wu L."/>
            <person name="Ma J."/>
        </authorList>
    </citation>
    <scope>NUCLEOTIDE SEQUENCE [LARGE SCALE GENOMIC DNA]</scope>
    <source>
        <strain evidence="9">CGMCC 4.7643</strain>
    </source>
</reference>
<dbReference type="Gene3D" id="2.40.10.10">
    <property type="entry name" value="Trypsin-like serine proteases"/>
    <property type="match status" value="2"/>
</dbReference>
<dbReference type="PRINTS" id="PR00861">
    <property type="entry name" value="ALYTICPTASE"/>
</dbReference>
<keyword evidence="3" id="KW-0378">Hydrolase</keyword>
<comment type="caution">
    <text evidence="8">The sequence shown here is derived from an EMBL/GenBank/DDBJ whole genome shotgun (WGS) entry which is preliminary data.</text>
</comment>
<evidence type="ECO:0000259" key="7">
    <source>
        <dbReference type="Pfam" id="PF00089"/>
    </source>
</evidence>
<dbReference type="Pfam" id="PF00089">
    <property type="entry name" value="Trypsin"/>
    <property type="match status" value="1"/>
</dbReference>
<dbReference type="InterPro" id="IPR043504">
    <property type="entry name" value="Peptidase_S1_PA_chymotrypsin"/>
</dbReference>
<evidence type="ECO:0000256" key="2">
    <source>
        <dbReference type="ARBA" id="ARBA00022670"/>
    </source>
</evidence>
<feature type="chain" id="PRO_5046087402" evidence="6">
    <location>
        <begin position="27"/>
        <end position="224"/>
    </location>
</feature>
<dbReference type="RefSeq" id="WP_345388422.1">
    <property type="nucleotide sequence ID" value="NZ_BAABHG010000003.1"/>
</dbReference>
<dbReference type="CDD" id="cd21112">
    <property type="entry name" value="alphaLP-like"/>
    <property type="match status" value="1"/>
</dbReference>
<feature type="domain" description="Peptidase S1" evidence="7">
    <location>
        <begin position="106"/>
        <end position="209"/>
    </location>
</feature>
<dbReference type="SUPFAM" id="SSF50494">
    <property type="entry name" value="Trypsin-like serine proteases"/>
    <property type="match status" value="1"/>
</dbReference>
<proteinExistence type="inferred from homology"/>
<gene>
    <name evidence="8" type="ORF">ACFSYJ_01580</name>
</gene>